<evidence type="ECO:0000313" key="1">
    <source>
        <dbReference type="EMBL" id="THV39657.1"/>
    </source>
</evidence>
<dbReference type="Proteomes" id="UP000308760">
    <property type="component" value="Unassembled WGS sequence"/>
</dbReference>
<dbReference type="RefSeq" id="WP_136535824.1">
    <property type="nucleotide sequence ID" value="NZ_STGY01000065.1"/>
</dbReference>
<name>A0A4S8Q5S3_9ACTN</name>
<reference evidence="2" key="1">
    <citation type="submission" date="2019-04" db="EMBL/GenBank/DDBJ databases">
        <title>Nocardioides xinjiangensis sp. nov.</title>
        <authorList>
            <person name="Liu S."/>
        </authorList>
    </citation>
    <scope>NUCLEOTIDE SEQUENCE [LARGE SCALE GENOMIC DNA]</scope>
    <source>
        <strain evidence="2">18</strain>
    </source>
</reference>
<proteinExistence type="predicted"/>
<gene>
    <name evidence="1" type="ORF">FAB82_17465</name>
</gene>
<keyword evidence="2" id="KW-1185">Reference proteome</keyword>
<organism evidence="1 2">
    <name type="scientific">Glycomyces buryatensis</name>
    <dbReference type="NCBI Taxonomy" id="2570927"/>
    <lineage>
        <taxon>Bacteria</taxon>
        <taxon>Bacillati</taxon>
        <taxon>Actinomycetota</taxon>
        <taxon>Actinomycetes</taxon>
        <taxon>Glycomycetales</taxon>
        <taxon>Glycomycetaceae</taxon>
        <taxon>Glycomyces</taxon>
    </lineage>
</organism>
<accession>A0A4S8Q5S3</accession>
<evidence type="ECO:0000313" key="2">
    <source>
        <dbReference type="Proteomes" id="UP000308760"/>
    </source>
</evidence>
<sequence length="134" mass="15410">MSESSKPTQYPATEARKILGELVKRAAKGEQITISYRDDFHAVLADPAVVHAGLIATGRIGQDMSDERRDLMVNILGSMSKIEREKLAGRERLDRERMAEMGLDPDKEYTEAEVWEVEQAYMKRRRAERQERDE</sequence>
<reference evidence="1 2" key="2">
    <citation type="submission" date="2019-05" db="EMBL/GenBank/DDBJ databases">
        <title>Glycomyces buryatensis sp. nov.</title>
        <authorList>
            <person name="Nikitina E."/>
        </authorList>
    </citation>
    <scope>NUCLEOTIDE SEQUENCE [LARGE SCALE GENOMIC DNA]</scope>
    <source>
        <strain evidence="1 2">18</strain>
    </source>
</reference>
<protein>
    <submittedName>
        <fullName evidence="1">Uncharacterized protein</fullName>
    </submittedName>
</protein>
<dbReference type="AlphaFoldDB" id="A0A4S8Q5S3"/>
<comment type="caution">
    <text evidence="1">The sequence shown here is derived from an EMBL/GenBank/DDBJ whole genome shotgun (WGS) entry which is preliminary data.</text>
</comment>
<dbReference type="EMBL" id="STGY01000065">
    <property type="protein sequence ID" value="THV39657.1"/>
    <property type="molecule type" value="Genomic_DNA"/>
</dbReference>